<evidence type="ECO:0000256" key="1">
    <source>
        <dbReference type="ARBA" id="ARBA00004906"/>
    </source>
</evidence>
<dbReference type="PROSITE" id="PS00518">
    <property type="entry name" value="ZF_RING_1"/>
    <property type="match status" value="1"/>
</dbReference>
<dbReference type="GO" id="GO:0043130">
    <property type="term" value="F:ubiquitin binding"/>
    <property type="evidence" value="ECO:0007669"/>
    <property type="project" value="TreeGrafter"/>
</dbReference>
<dbReference type="InterPro" id="IPR017907">
    <property type="entry name" value="Znf_RING_CS"/>
</dbReference>
<evidence type="ECO:0000256" key="6">
    <source>
        <dbReference type="ARBA" id="ARBA00022786"/>
    </source>
</evidence>
<feature type="domain" description="RING-type" evidence="10">
    <location>
        <begin position="491"/>
        <end position="703"/>
    </location>
</feature>
<keyword evidence="2" id="KW-0808">Transferase</keyword>
<dbReference type="SUPFAM" id="SSF57850">
    <property type="entry name" value="RING/U-box"/>
    <property type="match status" value="2"/>
</dbReference>
<name>A0A9W8PD16_9AGAR</name>
<dbReference type="GO" id="GO:0004842">
    <property type="term" value="F:ubiquitin-protein transferase activity"/>
    <property type="evidence" value="ECO:0007669"/>
    <property type="project" value="TreeGrafter"/>
</dbReference>
<dbReference type="InterPro" id="IPR044066">
    <property type="entry name" value="TRIAD_supradom"/>
</dbReference>
<proteinExistence type="predicted"/>
<dbReference type="PROSITE" id="PS50089">
    <property type="entry name" value="ZF_RING_2"/>
    <property type="match status" value="1"/>
</dbReference>
<accession>A0A9W8PD16</accession>
<dbReference type="GO" id="GO:0097039">
    <property type="term" value="P:protein linear polyubiquitination"/>
    <property type="evidence" value="ECO:0007669"/>
    <property type="project" value="TreeGrafter"/>
</dbReference>
<protein>
    <recommendedName>
        <fullName evidence="13">RING-type domain-containing protein</fullName>
    </recommendedName>
</protein>
<feature type="non-terminal residue" evidence="11">
    <location>
        <position position="1"/>
    </location>
</feature>
<dbReference type="AlphaFoldDB" id="A0A9W8PD16"/>
<reference evidence="11 12" key="1">
    <citation type="journal article" date="2023" name="Proc. Natl. Acad. Sci. U.S.A.">
        <title>A global phylogenomic analysis of the shiitake genus Lentinula.</title>
        <authorList>
            <person name="Sierra-Patev S."/>
            <person name="Min B."/>
            <person name="Naranjo-Ortiz M."/>
            <person name="Looney B."/>
            <person name="Konkel Z."/>
            <person name="Slot J.C."/>
            <person name="Sakamoto Y."/>
            <person name="Steenwyk J.L."/>
            <person name="Rokas A."/>
            <person name="Carro J."/>
            <person name="Camarero S."/>
            <person name="Ferreira P."/>
            <person name="Molpeceres G."/>
            <person name="Ruiz-Duenas F.J."/>
            <person name="Serrano A."/>
            <person name="Henrissat B."/>
            <person name="Drula E."/>
            <person name="Hughes K.W."/>
            <person name="Mata J.L."/>
            <person name="Ishikawa N.K."/>
            <person name="Vargas-Isla R."/>
            <person name="Ushijima S."/>
            <person name="Smith C.A."/>
            <person name="Donoghue J."/>
            <person name="Ahrendt S."/>
            <person name="Andreopoulos W."/>
            <person name="He G."/>
            <person name="LaButti K."/>
            <person name="Lipzen A."/>
            <person name="Ng V."/>
            <person name="Riley R."/>
            <person name="Sandor L."/>
            <person name="Barry K."/>
            <person name="Martinez A.T."/>
            <person name="Xiao Y."/>
            <person name="Gibbons J.G."/>
            <person name="Terashima K."/>
            <person name="Grigoriev I.V."/>
            <person name="Hibbett D."/>
        </authorList>
    </citation>
    <scope>NUCLEOTIDE SEQUENCE [LARGE SCALE GENOMIC DNA]</scope>
    <source>
        <strain evidence="11 12">TFB7810</strain>
    </source>
</reference>
<evidence type="ECO:0000256" key="3">
    <source>
        <dbReference type="ARBA" id="ARBA00022723"/>
    </source>
</evidence>
<dbReference type="Pfam" id="PF00097">
    <property type="entry name" value="zf-C3HC4"/>
    <property type="match status" value="1"/>
</dbReference>
<dbReference type="PROSITE" id="PS51873">
    <property type="entry name" value="TRIAD"/>
    <property type="match status" value="1"/>
</dbReference>
<keyword evidence="3" id="KW-0479">Metal-binding</keyword>
<dbReference type="InterPro" id="IPR013083">
    <property type="entry name" value="Znf_RING/FYVE/PHD"/>
</dbReference>
<evidence type="ECO:0000256" key="2">
    <source>
        <dbReference type="ARBA" id="ARBA00022679"/>
    </source>
</evidence>
<evidence type="ECO:0008006" key="13">
    <source>
        <dbReference type="Google" id="ProtNLM"/>
    </source>
</evidence>
<dbReference type="Proteomes" id="UP001142393">
    <property type="component" value="Unassembled WGS sequence"/>
</dbReference>
<gene>
    <name evidence="11" type="ORF">DFH05DRAFT_1385328</name>
</gene>
<dbReference type="InterPro" id="IPR002867">
    <property type="entry name" value="IBR_dom"/>
</dbReference>
<evidence type="ECO:0000313" key="11">
    <source>
        <dbReference type="EMBL" id="KAJ3751451.1"/>
    </source>
</evidence>
<dbReference type="CDD" id="cd22585">
    <property type="entry name" value="Rcat_RBR_DEAH12-like"/>
    <property type="match status" value="1"/>
</dbReference>
<evidence type="ECO:0000256" key="4">
    <source>
        <dbReference type="ARBA" id="ARBA00022737"/>
    </source>
</evidence>
<keyword evidence="4" id="KW-0677">Repeat</keyword>
<feature type="domain" description="RING-type" evidence="9">
    <location>
        <begin position="495"/>
        <end position="537"/>
    </location>
</feature>
<keyword evidence="5 8" id="KW-0863">Zinc-finger</keyword>
<keyword evidence="6" id="KW-0833">Ubl conjugation pathway</keyword>
<dbReference type="SMART" id="SM00647">
    <property type="entry name" value="IBR"/>
    <property type="match status" value="2"/>
</dbReference>
<dbReference type="PROSITE" id="PS00028">
    <property type="entry name" value="ZINC_FINGER_C2H2_1"/>
    <property type="match status" value="1"/>
</dbReference>
<dbReference type="Pfam" id="PF01485">
    <property type="entry name" value="IBR"/>
    <property type="match status" value="1"/>
</dbReference>
<evidence type="ECO:0000259" key="10">
    <source>
        <dbReference type="PROSITE" id="PS51873"/>
    </source>
</evidence>
<organism evidence="11 12">
    <name type="scientific">Lentinula detonsa</name>
    <dbReference type="NCBI Taxonomy" id="2804962"/>
    <lineage>
        <taxon>Eukaryota</taxon>
        <taxon>Fungi</taxon>
        <taxon>Dikarya</taxon>
        <taxon>Basidiomycota</taxon>
        <taxon>Agaricomycotina</taxon>
        <taxon>Agaricomycetes</taxon>
        <taxon>Agaricomycetidae</taxon>
        <taxon>Agaricales</taxon>
        <taxon>Marasmiineae</taxon>
        <taxon>Omphalotaceae</taxon>
        <taxon>Lentinula</taxon>
    </lineage>
</organism>
<comment type="pathway">
    <text evidence="1">Protein modification; protein ubiquitination.</text>
</comment>
<dbReference type="InterPro" id="IPR001841">
    <property type="entry name" value="Znf_RING"/>
</dbReference>
<dbReference type="EMBL" id="JANVFU010000001">
    <property type="protein sequence ID" value="KAJ3751451.1"/>
    <property type="molecule type" value="Genomic_DNA"/>
</dbReference>
<dbReference type="Gene3D" id="3.30.40.10">
    <property type="entry name" value="Zinc/RING finger domain, C3HC4 (zinc finger)"/>
    <property type="match status" value="1"/>
</dbReference>
<dbReference type="GO" id="GO:0000151">
    <property type="term" value="C:ubiquitin ligase complex"/>
    <property type="evidence" value="ECO:0007669"/>
    <property type="project" value="TreeGrafter"/>
</dbReference>
<sequence length="706" mass="80295">PAPLFYMATVHDYMRVKFGAGFRIQEVKTGFETPWLYISNIPPNVLINDILRFLSKHFRVQDVRMGTSGQRETLEVRARFSSHIEARNANIILNGTRQWDSIISTQLPVNTAHARGATIQDTAVQIEWDAPSIVGYAGYSTEVQAKKAIAIAKASYSETYIWAHMYSGLPQMAAYTVRFGNLPIHTTKEQMSKYSNPLDMMWSMPNYTSVDQVVTSLRRRLESNSLEINSFDTLIPPYRDGRVKAWVHFRTPASAKAACKLIHLWKPRCTGRTRTFAYHMQSLSYSIPNNQYKQIQEDVANFRERLRREVQGSTMDIITFSAKSVTIQLSTVDGKDLKYLKAEFEQLLRGEVVKHNGEVLWDRFFSLPAGKTYLRKLQVIHSGIAIRGNPFRRRLTLFGNLGLRDIVKAVLIQKHSELQVRETRSFILGSSIGPFMHFEFPSLSQTLGPEKLVLDLWKRELVVSGRIHDFRIARQAVQRIQRKQDSRLQHDVASCPVCLGEVDCPVTLSQCTHSYCRACLISYLQAAIDNKFFPLTCLGDENNCTSPLPIWLARQVLSAGEFDSLAEAAFEAYIHERPDEFHYCPSPNCMQVYRPAPSGNALQCPSCLLRICPQCHVEQHDGIDCPDRDGGVHLFNEWIKTHNVKNCPSCKVLIERAEGCNHVTCIRCRTHICWVCMQTFPRGDGIYNHMRAEHGGIGNAFDNDGL</sequence>
<comment type="caution">
    <text evidence="11">The sequence shown here is derived from an EMBL/GenBank/DDBJ whole genome shotgun (WGS) entry which is preliminary data.</text>
</comment>
<keyword evidence="12" id="KW-1185">Reference proteome</keyword>
<dbReference type="Gene3D" id="1.20.120.1750">
    <property type="match status" value="1"/>
</dbReference>
<dbReference type="InterPro" id="IPR013087">
    <property type="entry name" value="Znf_C2H2_type"/>
</dbReference>
<dbReference type="GO" id="GO:0043161">
    <property type="term" value="P:proteasome-mediated ubiquitin-dependent protein catabolic process"/>
    <property type="evidence" value="ECO:0007669"/>
    <property type="project" value="TreeGrafter"/>
</dbReference>
<evidence type="ECO:0000256" key="8">
    <source>
        <dbReference type="PROSITE-ProRule" id="PRU00175"/>
    </source>
</evidence>
<keyword evidence="7" id="KW-0862">Zinc</keyword>
<dbReference type="SUPFAM" id="SSF54928">
    <property type="entry name" value="RNA-binding domain, RBD"/>
    <property type="match status" value="1"/>
</dbReference>
<dbReference type="GO" id="GO:0008270">
    <property type="term" value="F:zinc ion binding"/>
    <property type="evidence" value="ECO:0007669"/>
    <property type="project" value="UniProtKB-KW"/>
</dbReference>
<dbReference type="CDD" id="cd20335">
    <property type="entry name" value="BRcat_RBR"/>
    <property type="match status" value="1"/>
</dbReference>
<dbReference type="InterPro" id="IPR018957">
    <property type="entry name" value="Znf_C3HC4_RING-type"/>
</dbReference>
<evidence type="ECO:0000256" key="5">
    <source>
        <dbReference type="ARBA" id="ARBA00022771"/>
    </source>
</evidence>
<dbReference type="Pfam" id="PF22191">
    <property type="entry name" value="IBR_1"/>
    <property type="match status" value="1"/>
</dbReference>
<dbReference type="PANTHER" id="PTHR22770">
    <property type="entry name" value="UBIQUITIN CONJUGATING ENZYME 7 INTERACTING PROTEIN-RELATED"/>
    <property type="match status" value="1"/>
</dbReference>
<dbReference type="InterPro" id="IPR051628">
    <property type="entry name" value="LUBAC_E3_Ligases"/>
</dbReference>
<dbReference type="GO" id="GO:0003676">
    <property type="term" value="F:nucleic acid binding"/>
    <property type="evidence" value="ECO:0007669"/>
    <property type="project" value="InterPro"/>
</dbReference>
<dbReference type="CDD" id="cd00590">
    <property type="entry name" value="RRM_SF"/>
    <property type="match status" value="1"/>
</dbReference>
<evidence type="ECO:0000256" key="7">
    <source>
        <dbReference type="ARBA" id="ARBA00022833"/>
    </source>
</evidence>
<evidence type="ECO:0000259" key="9">
    <source>
        <dbReference type="PROSITE" id="PS50089"/>
    </source>
</evidence>
<dbReference type="PANTHER" id="PTHR22770:SF13">
    <property type="entry name" value="RING-TYPE DOMAIN-CONTAINING PROTEIN"/>
    <property type="match status" value="1"/>
</dbReference>
<dbReference type="InterPro" id="IPR035979">
    <property type="entry name" value="RBD_domain_sf"/>
</dbReference>
<evidence type="ECO:0000313" key="12">
    <source>
        <dbReference type="Proteomes" id="UP001142393"/>
    </source>
</evidence>